<dbReference type="CDD" id="cd09272">
    <property type="entry name" value="RNase_HI_RT_Ty1"/>
    <property type="match status" value="1"/>
</dbReference>
<name>A0ABQ4YJ06_9ASTR</name>
<accession>A0ABQ4YJ06</accession>
<comment type="caution">
    <text evidence="1">The sequence shown here is derived from an EMBL/GenBank/DDBJ whole genome shotgun (WGS) entry which is preliminary data.</text>
</comment>
<sequence>MGMAVHHLDVKFSIFNGDLWKKSMLQQSDRIYSTKEIQGKFPSSLRSYGMAYASTTSLEYEKLSKTLKSLALRNVISNKQFTRREARLLYLYDLGLSAITLGRDVTQTGGEITNQAEGYINKIFEETIMRESNDTNIQWIPEGTKYLLHIRPDLSYSVRLLSRFMQDPKDHHLKAVKQVIRYIKGTKEHGIIYKKEGGCRITGYSNSSYRIKRIRKRKTTELYSLFLENTFLTGYTQKQPTVALSSCESEFMAATRAACQALWLKRLLSEITGWEEERITLKVYNISAIALVRNPVFYGRSKHIDIRYHFIRECVENGHINVEHVSGELQRADILTKALPRLKFEVLCRLGQNYTECFDEPGSKSLPGGCLGYLIISVVESSGWIPVSDHYPECHEEEKDIDFTLEFSWDTIKGKLTESITKIENGTKLENFVMESGETAKQLSSLSCIAWVLEITLIEHLHSSPINLTENHLRSSSKNLAKTTQGWPSGKMNKTSSSLEPVVLNCLNCGARVKSAVNVKVVFDAGIEVIQLILARKEDDNMPGFAFCLHEK</sequence>
<dbReference type="Proteomes" id="UP001151760">
    <property type="component" value="Unassembled WGS sequence"/>
</dbReference>
<dbReference type="EMBL" id="BQNB010010408">
    <property type="protein sequence ID" value="GJS76887.1"/>
    <property type="molecule type" value="Genomic_DNA"/>
</dbReference>
<dbReference type="PANTHER" id="PTHR11439:SF515">
    <property type="entry name" value="GAG-POL POLYPROTEIN"/>
    <property type="match status" value="1"/>
</dbReference>
<keyword evidence="2" id="KW-1185">Reference proteome</keyword>
<organism evidence="1 2">
    <name type="scientific">Tanacetum coccineum</name>
    <dbReference type="NCBI Taxonomy" id="301880"/>
    <lineage>
        <taxon>Eukaryota</taxon>
        <taxon>Viridiplantae</taxon>
        <taxon>Streptophyta</taxon>
        <taxon>Embryophyta</taxon>
        <taxon>Tracheophyta</taxon>
        <taxon>Spermatophyta</taxon>
        <taxon>Magnoliopsida</taxon>
        <taxon>eudicotyledons</taxon>
        <taxon>Gunneridae</taxon>
        <taxon>Pentapetalae</taxon>
        <taxon>asterids</taxon>
        <taxon>campanulids</taxon>
        <taxon>Asterales</taxon>
        <taxon>Asteraceae</taxon>
        <taxon>Asteroideae</taxon>
        <taxon>Anthemideae</taxon>
        <taxon>Anthemidinae</taxon>
        <taxon>Tanacetum</taxon>
    </lineage>
</organism>
<gene>
    <name evidence="1" type="ORF">Tco_0726768</name>
</gene>
<protein>
    <recommendedName>
        <fullName evidence="3">Zinc finger, CCHC-type</fullName>
    </recommendedName>
</protein>
<evidence type="ECO:0008006" key="3">
    <source>
        <dbReference type="Google" id="ProtNLM"/>
    </source>
</evidence>
<dbReference type="PANTHER" id="PTHR11439">
    <property type="entry name" value="GAG-POL-RELATED RETROTRANSPOSON"/>
    <property type="match status" value="1"/>
</dbReference>
<evidence type="ECO:0000313" key="1">
    <source>
        <dbReference type="EMBL" id="GJS76887.1"/>
    </source>
</evidence>
<evidence type="ECO:0000313" key="2">
    <source>
        <dbReference type="Proteomes" id="UP001151760"/>
    </source>
</evidence>
<reference evidence="1" key="1">
    <citation type="journal article" date="2022" name="Int. J. Mol. Sci.">
        <title>Draft Genome of Tanacetum Coccineum: Genomic Comparison of Closely Related Tanacetum-Family Plants.</title>
        <authorList>
            <person name="Yamashiro T."/>
            <person name="Shiraishi A."/>
            <person name="Nakayama K."/>
            <person name="Satake H."/>
        </authorList>
    </citation>
    <scope>NUCLEOTIDE SEQUENCE</scope>
</reference>
<reference evidence="1" key="2">
    <citation type="submission" date="2022-01" db="EMBL/GenBank/DDBJ databases">
        <authorList>
            <person name="Yamashiro T."/>
            <person name="Shiraishi A."/>
            <person name="Satake H."/>
            <person name="Nakayama K."/>
        </authorList>
    </citation>
    <scope>NUCLEOTIDE SEQUENCE</scope>
</reference>
<proteinExistence type="predicted"/>